<dbReference type="AlphaFoldDB" id="A0A976M6T9"/>
<accession>A0A976M6T9</accession>
<dbReference type="EMBL" id="CP056067">
    <property type="protein sequence ID" value="UKJ89618.2"/>
    <property type="molecule type" value="Genomic_DNA"/>
</dbReference>
<protein>
    <submittedName>
        <fullName evidence="2">Uncharacterized protein</fullName>
    </submittedName>
</protein>
<evidence type="ECO:0000313" key="2">
    <source>
        <dbReference type="EMBL" id="UKJ89618.2"/>
    </source>
</evidence>
<gene>
    <name evidence="2" type="ORF">MACJ_002870</name>
</gene>
<proteinExistence type="predicted"/>
<organism evidence="2 3">
    <name type="scientific">Theileria orientalis</name>
    <dbReference type="NCBI Taxonomy" id="68886"/>
    <lineage>
        <taxon>Eukaryota</taxon>
        <taxon>Sar</taxon>
        <taxon>Alveolata</taxon>
        <taxon>Apicomplexa</taxon>
        <taxon>Aconoidasida</taxon>
        <taxon>Piroplasmida</taxon>
        <taxon>Theileriidae</taxon>
        <taxon>Theileria</taxon>
    </lineage>
</organism>
<name>A0A976M6T9_THEOR</name>
<sequence>MYSKPQPSFASQSTSYTEAIDDVVSSFGESLDSVIKNNFEQTKKNQADPESSDKSVKTDSSSTKNQKLAAIFCRQWLSGVLKTMLQKLSENPDTATADISIPVPSEPQFVDDQLDIQDVDELDVCVENAKVCDNRQIEVNYDFSQSDLSKQVKPRLKAQQLMKLILQGKDTEWSLQKKLEDFWKTSPGLLLELINDKIPIDLDELDSGCVDPTAQTVSLDEESMEFLSSLLDNPNDDMANLEEYLTNNPRMLLDQANKLGIVGVDRLIELFNKLKKEIAHVNKMAKFFSKFAVELNSSSQVEIM</sequence>
<dbReference type="Proteomes" id="UP000244803">
    <property type="component" value="Chromosome 4"/>
</dbReference>
<dbReference type="OrthoDB" id="364981at2759"/>
<feature type="compositionally biased region" description="Basic and acidic residues" evidence="1">
    <location>
        <begin position="41"/>
        <end position="57"/>
    </location>
</feature>
<evidence type="ECO:0000256" key="1">
    <source>
        <dbReference type="SAM" id="MobiDB-lite"/>
    </source>
</evidence>
<reference evidence="2" key="1">
    <citation type="submission" date="2022-07" db="EMBL/GenBank/DDBJ databases">
        <title>Evaluation of T. orientalis genome assembly methods using nanopore sequencing and analysis of variation between genomes.</title>
        <authorList>
            <person name="Yam J."/>
            <person name="Micallef M.L."/>
            <person name="Liu M."/>
            <person name="Djordjevic S.P."/>
            <person name="Bogema D.R."/>
            <person name="Jenkins C."/>
        </authorList>
    </citation>
    <scope>NUCLEOTIDE SEQUENCE</scope>
    <source>
        <strain evidence="2">Fish Creek</strain>
    </source>
</reference>
<feature type="region of interest" description="Disordered" evidence="1">
    <location>
        <begin position="38"/>
        <end position="61"/>
    </location>
</feature>
<evidence type="ECO:0000313" key="3">
    <source>
        <dbReference type="Proteomes" id="UP000244803"/>
    </source>
</evidence>